<organism evidence="1">
    <name type="scientific">viral metagenome</name>
    <dbReference type="NCBI Taxonomy" id="1070528"/>
    <lineage>
        <taxon>unclassified sequences</taxon>
        <taxon>metagenomes</taxon>
        <taxon>organismal metagenomes</taxon>
    </lineage>
</organism>
<sequence length="136" mass="16481">MEDEMERILEEMDKYNLTDHATIQKQKNTILSQLLETETERKVYQKLLVDYRYVDEIDEFRLGSYVRYFNIQKKYSMELLRGGFIVDLQTREEKVYLLCKNGNNKFFKILLQDSIVFQKNTKQEKLLLDILDHLKD</sequence>
<protein>
    <submittedName>
        <fullName evidence="1">Uncharacterized protein</fullName>
    </submittedName>
</protein>
<reference evidence="1" key="1">
    <citation type="journal article" date="2020" name="Nature">
        <title>Giant virus diversity and host interactions through global metagenomics.</title>
        <authorList>
            <person name="Schulz F."/>
            <person name="Roux S."/>
            <person name="Paez-Espino D."/>
            <person name="Jungbluth S."/>
            <person name="Walsh D.A."/>
            <person name="Denef V.J."/>
            <person name="McMahon K.D."/>
            <person name="Konstantinidis K.T."/>
            <person name="Eloe-Fadrosh E.A."/>
            <person name="Kyrpides N.C."/>
            <person name="Woyke T."/>
        </authorList>
    </citation>
    <scope>NUCLEOTIDE SEQUENCE</scope>
    <source>
        <strain evidence="1">GVMAG-M-3300023184-160</strain>
    </source>
</reference>
<accession>A0A6C0HPB1</accession>
<dbReference type="AlphaFoldDB" id="A0A6C0HPB1"/>
<dbReference type="EMBL" id="MN739993">
    <property type="protein sequence ID" value="QHT81935.1"/>
    <property type="molecule type" value="Genomic_DNA"/>
</dbReference>
<proteinExistence type="predicted"/>
<name>A0A6C0HPB1_9ZZZZ</name>
<evidence type="ECO:0000313" key="1">
    <source>
        <dbReference type="EMBL" id="QHT81935.1"/>
    </source>
</evidence>